<dbReference type="GO" id="GO:0046930">
    <property type="term" value="C:pore complex"/>
    <property type="evidence" value="ECO:0007669"/>
    <property type="project" value="UniProtKB-KW"/>
</dbReference>
<dbReference type="OrthoDB" id="662756at2"/>
<sequence>MKINVCCALLVFLLASCSALRSRNVVYLSDLPEEPLITETVIRDSDPVIKPEDLLSITVTSLNPESNILFNRGYIQPPGAMGGSNIRQGAGNEAEGYLVDDEGYVVLPVLGRVKVGGLTRNEAKVLIREQLDEYLQEPIVEVRYLNFRVFVLGEVGSPSVVTVPDDDVTVIEALAMVGDMTIYGKRENVLVIREEDGVRKMARLNLNSRKVFDSPFFYLHQNDVVYVEPDKAKVAGTGFIRRNWGFAVGLISTAFLLLRAF</sequence>
<evidence type="ECO:0000259" key="16">
    <source>
        <dbReference type="Pfam" id="PF02563"/>
    </source>
</evidence>
<evidence type="ECO:0000256" key="8">
    <source>
        <dbReference type="ARBA" id="ARBA00023047"/>
    </source>
</evidence>
<dbReference type="EMBL" id="FZOQ01000006">
    <property type="protein sequence ID" value="SNS44343.1"/>
    <property type="molecule type" value="Genomic_DNA"/>
</dbReference>
<evidence type="ECO:0000256" key="15">
    <source>
        <dbReference type="SAM" id="SignalP"/>
    </source>
</evidence>
<keyword evidence="4" id="KW-1134">Transmembrane beta strand</keyword>
<proteinExistence type="inferred from homology"/>
<dbReference type="PANTHER" id="PTHR33619:SF3">
    <property type="entry name" value="POLYSACCHARIDE EXPORT PROTEIN GFCE-RELATED"/>
    <property type="match status" value="1"/>
</dbReference>
<keyword evidence="5" id="KW-0762">Sugar transport</keyword>
<evidence type="ECO:0000256" key="1">
    <source>
        <dbReference type="ARBA" id="ARBA00004571"/>
    </source>
</evidence>
<dbReference type="InterPro" id="IPR049712">
    <property type="entry name" value="Poly_export"/>
</dbReference>
<evidence type="ECO:0000256" key="9">
    <source>
        <dbReference type="ARBA" id="ARBA00023065"/>
    </source>
</evidence>
<dbReference type="GO" id="GO:0009279">
    <property type="term" value="C:cell outer membrane"/>
    <property type="evidence" value="ECO:0007669"/>
    <property type="project" value="UniProtKB-SubCell"/>
</dbReference>
<dbReference type="Pfam" id="PF02563">
    <property type="entry name" value="Poly_export"/>
    <property type="match status" value="1"/>
</dbReference>
<keyword evidence="14" id="KW-0449">Lipoprotein</keyword>
<accession>A0A239EJX2</accession>
<keyword evidence="3" id="KW-0813">Transport</keyword>
<feature type="domain" description="SLBB" evidence="17">
    <location>
        <begin position="148"/>
        <end position="227"/>
    </location>
</feature>
<keyword evidence="9" id="KW-0406">Ion transport</keyword>
<evidence type="ECO:0000256" key="3">
    <source>
        <dbReference type="ARBA" id="ARBA00022448"/>
    </source>
</evidence>
<comment type="subcellular location">
    <subcellularLocation>
        <location evidence="1">Cell outer membrane</location>
        <topology evidence="1">Multi-pass membrane protein</topology>
    </subcellularLocation>
</comment>
<dbReference type="PROSITE" id="PS51257">
    <property type="entry name" value="PROKAR_LIPOPROTEIN"/>
    <property type="match status" value="1"/>
</dbReference>
<feature type="domain" description="Polysaccharide export protein N-terminal" evidence="16">
    <location>
        <begin position="45"/>
        <end position="143"/>
    </location>
</feature>
<evidence type="ECO:0000256" key="13">
    <source>
        <dbReference type="ARBA" id="ARBA00023237"/>
    </source>
</evidence>
<keyword evidence="11" id="KW-0472">Membrane</keyword>
<feature type="chain" id="PRO_5013235230" evidence="15">
    <location>
        <begin position="22"/>
        <end position="261"/>
    </location>
</feature>
<dbReference type="PANTHER" id="PTHR33619">
    <property type="entry name" value="POLYSACCHARIDE EXPORT PROTEIN GFCE-RELATED"/>
    <property type="match status" value="1"/>
</dbReference>
<evidence type="ECO:0000259" key="17">
    <source>
        <dbReference type="Pfam" id="PF22461"/>
    </source>
</evidence>
<organism evidence="18 19">
    <name type="scientific">Pontibacter ummariensis</name>
    <dbReference type="NCBI Taxonomy" id="1610492"/>
    <lineage>
        <taxon>Bacteria</taxon>
        <taxon>Pseudomonadati</taxon>
        <taxon>Bacteroidota</taxon>
        <taxon>Cytophagia</taxon>
        <taxon>Cytophagales</taxon>
        <taxon>Hymenobacteraceae</taxon>
        <taxon>Pontibacter</taxon>
    </lineage>
</organism>
<evidence type="ECO:0000256" key="6">
    <source>
        <dbReference type="ARBA" id="ARBA00022692"/>
    </source>
</evidence>
<evidence type="ECO:0000256" key="11">
    <source>
        <dbReference type="ARBA" id="ARBA00023136"/>
    </source>
</evidence>
<evidence type="ECO:0000256" key="10">
    <source>
        <dbReference type="ARBA" id="ARBA00023114"/>
    </source>
</evidence>
<dbReference type="Gene3D" id="3.30.1950.10">
    <property type="entry name" value="wza like domain"/>
    <property type="match status" value="1"/>
</dbReference>
<evidence type="ECO:0000256" key="4">
    <source>
        <dbReference type="ARBA" id="ARBA00022452"/>
    </source>
</evidence>
<reference evidence="19" key="1">
    <citation type="submission" date="2017-06" db="EMBL/GenBank/DDBJ databases">
        <authorList>
            <person name="Varghese N."/>
            <person name="Submissions S."/>
        </authorList>
    </citation>
    <scope>NUCLEOTIDE SEQUENCE [LARGE SCALE GENOMIC DNA]</scope>
    <source>
        <strain evidence="19">NKM1</strain>
    </source>
</reference>
<evidence type="ECO:0000313" key="18">
    <source>
        <dbReference type="EMBL" id="SNS44343.1"/>
    </source>
</evidence>
<keyword evidence="8" id="KW-0625">Polysaccharide transport</keyword>
<evidence type="ECO:0000313" key="19">
    <source>
        <dbReference type="Proteomes" id="UP000198432"/>
    </source>
</evidence>
<dbReference type="InterPro" id="IPR054765">
    <property type="entry name" value="SLBB_dom"/>
</dbReference>
<dbReference type="GO" id="GO:0015159">
    <property type="term" value="F:polysaccharide transmembrane transporter activity"/>
    <property type="evidence" value="ECO:0007669"/>
    <property type="project" value="InterPro"/>
</dbReference>
<keyword evidence="7 15" id="KW-0732">Signal</keyword>
<dbReference type="RefSeq" id="WP_089318833.1">
    <property type="nucleotide sequence ID" value="NZ_FZOQ01000006.1"/>
</dbReference>
<dbReference type="InterPro" id="IPR003715">
    <property type="entry name" value="Poly_export_N"/>
</dbReference>
<dbReference type="GO" id="GO:0015288">
    <property type="term" value="F:porin activity"/>
    <property type="evidence" value="ECO:0007669"/>
    <property type="project" value="UniProtKB-KW"/>
</dbReference>
<dbReference type="AlphaFoldDB" id="A0A239EJX2"/>
<evidence type="ECO:0000256" key="12">
    <source>
        <dbReference type="ARBA" id="ARBA00023139"/>
    </source>
</evidence>
<keyword evidence="10" id="KW-0626">Porin</keyword>
<comment type="similarity">
    <text evidence="2">Belongs to the BexD/CtrA/VexA family.</text>
</comment>
<name>A0A239EJX2_9BACT</name>
<evidence type="ECO:0000256" key="2">
    <source>
        <dbReference type="ARBA" id="ARBA00009450"/>
    </source>
</evidence>
<dbReference type="GO" id="GO:0006811">
    <property type="term" value="P:monoatomic ion transport"/>
    <property type="evidence" value="ECO:0007669"/>
    <property type="project" value="UniProtKB-KW"/>
</dbReference>
<gene>
    <name evidence="18" type="ORF">SAMN06296052_106190</name>
</gene>
<feature type="signal peptide" evidence="15">
    <location>
        <begin position="1"/>
        <end position="21"/>
    </location>
</feature>
<evidence type="ECO:0000256" key="5">
    <source>
        <dbReference type="ARBA" id="ARBA00022597"/>
    </source>
</evidence>
<keyword evidence="12" id="KW-0564">Palmitate</keyword>
<keyword evidence="19" id="KW-1185">Reference proteome</keyword>
<dbReference type="Pfam" id="PF22461">
    <property type="entry name" value="SLBB_2"/>
    <property type="match status" value="1"/>
</dbReference>
<evidence type="ECO:0000256" key="14">
    <source>
        <dbReference type="ARBA" id="ARBA00023288"/>
    </source>
</evidence>
<protein>
    <submittedName>
        <fullName evidence="18">Polysaccharide export outer membrane protein</fullName>
    </submittedName>
</protein>
<keyword evidence="6" id="KW-0812">Transmembrane</keyword>
<evidence type="ECO:0000256" key="7">
    <source>
        <dbReference type="ARBA" id="ARBA00022729"/>
    </source>
</evidence>
<dbReference type="Proteomes" id="UP000198432">
    <property type="component" value="Unassembled WGS sequence"/>
</dbReference>
<keyword evidence="13" id="KW-0998">Cell outer membrane</keyword>